<dbReference type="GO" id="GO:0061630">
    <property type="term" value="F:ubiquitin protein ligase activity"/>
    <property type="evidence" value="ECO:0007669"/>
    <property type="project" value="UniProtKB-EC"/>
</dbReference>
<dbReference type="Pfam" id="PF13639">
    <property type="entry name" value="zf-RING_2"/>
    <property type="match status" value="1"/>
</dbReference>
<evidence type="ECO:0000256" key="3">
    <source>
        <dbReference type="ARBA" id="ARBA00004906"/>
    </source>
</evidence>
<keyword evidence="19" id="KW-1185">Reference proteome</keyword>
<evidence type="ECO:0000256" key="11">
    <source>
        <dbReference type="ARBA" id="ARBA00022989"/>
    </source>
</evidence>
<evidence type="ECO:0000256" key="9">
    <source>
        <dbReference type="ARBA" id="ARBA00022786"/>
    </source>
</evidence>
<dbReference type="CDD" id="cd16461">
    <property type="entry name" value="RING-H2_EL5-like"/>
    <property type="match status" value="1"/>
</dbReference>
<keyword evidence="9" id="KW-0833">Ubl conjugation pathway</keyword>
<dbReference type="PROSITE" id="PS50089">
    <property type="entry name" value="ZF_RING_2"/>
    <property type="match status" value="1"/>
</dbReference>
<evidence type="ECO:0000313" key="19">
    <source>
        <dbReference type="Proteomes" id="UP001154282"/>
    </source>
</evidence>
<evidence type="ECO:0000256" key="15">
    <source>
        <dbReference type="SAM" id="MobiDB-lite"/>
    </source>
</evidence>
<comment type="catalytic activity">
    <reaction evidence="1">
        <text>S-ubiquitinyl-[E2 ubiquitin-conjugating enzyme]-L-cysteine + [acceptor protein]-L-lysine = [E2 ubiquitin-conjugating enzyme]-L-cysteine + N(6)-ubiquitinyl-[acceptor protein]-L-lysine.</text>
        <dbReference type="EC" id="2.3.2.27"/>
    </reaction>
</comment>
<evidence type="ECO:0000256" key="13">
    <source>
        <dbReference type="ARBA" id="ARBA00024209"/>
    </source>
</evidence>
<comment type="pathway">
    <text evidence="3">Protein modification; protein ubiquitination.</text>
</comment>
<evidence type="ECO:0000256" key="7">
    <source>
        <dbReference type="ARBA" id="ARBA00022723"/>
    </source>
</evidence>
<dbReference type="InterPro" id="IPR001841">
    <property type="entry name" value="Znf_RING"/>
</dbReference>
<sequence>MVLSSDIVIMSILVSMLLLFVAVVGVVIIHVFITARSVRRALVDDANNNTTATTDPLPAQNHRGYSRPRMSQAELDKLPSFNYNDDNESKSTTIIGGKGSDMVNQFGDCAVCLDTFKPGEKCRVLPLCKHSFHAKCVDGWLLKIPVCPICRDNVALSSRRIEREEIGGSRRNSSHFSGEMSLFGGSIATTESTSSSRFSDASFVTVVGGGRLRSVENGDVIIEMVESNGDHVDVIDRSLSGPPRSSVDSLPL</sequence>
<organism evidence="18 19">
    <name type="scientific">Linum tenue</name>
    <dbReference type="NCBI Taxonomy" id="586396"/>
    <lineage>
        <taxon>Eukaryota</taxon>
        <taxon>Viridiplantae</taxon>
        <taxon>Streptophyta</taxon>
        <taxon>Embryophyta</taxon>
        <taxon>Tracheophyta</taxon>
        <taxon>Spermatophyta</taxon>
        <taxon>Magnoliopsida</taxon>
        <taxon>eudicotyledons</taxon>
        <taxon>Gunneridae</taxon>
        <taxon>Pentapetalae</taxon>
        <taxon>rosids</taxon>
        <taxon>fabids</taxon>
        <taxon>Malpighiales</taxon>
        <taxon>Linaceae</taxon>
        <taxon>Linum</taxon>
    </lineage>
</organism>
<keyword evidence="5" id="KW-0808">Transferase</keyword>
<proteinExistence type="inferred from homology"/>
<dbReference type="PANTHER" id="PTHR45768:SF61">
    <property type="entry name" value="RING-H2 FINGER PROTEIN ATL18"/>
    <property type="match status" value="1"/>
</dbReference>
<feature type="domain" description="RING-type" evidence="17">
    <location>
        <begin position="109"/>
        <end position="151"/>
    </location>
</feature>
<evidence type="ECO:0000256" key="14">
    <source>
        <dbReference type="PROSITE-ProRule" id="PRU00175"/>
    </source>
</evidence>
<dbReference type="InterPro" id="IPR013083">
    <property type="entry name" value="Znf_RING/FYVE/PHD"/>
</dbReference>
<name>A0AAV0NBN9_9ROSI</name>
<accession>A0AAV0NBN9</accession>
<dbReference type="GO" id="GO:0008270">
    <property type="term" value="F:zinc ion binding"/>
    <property type="evidence" value="ECO:0007669"/>
    <property type="project" value="UniProtKB-KW"/>
</dbReference>
<dbReference type="Proteomes" id="UP001154282">
    <property type="component" value="Unassembled WGS sequence"/>
</dbReference>
<keyword evidence="11 16" id="KW-1133">Transmembrane helix</keyword>
<evidence type="ECO:0000256" key="16">
    <source>
        <dbReference type="SAM" id="Phobius"/>
    </source>
</evidence>
<protein>
    <recommendedName>
        <fullName evidence="4">RING-type E3 ubiquitin transferase</fullName>
        <ecNumber evidence="4">2.3.2.27</ecNumber>
    </recommendedName>
</protein>
<evidence type="ECO:0000256" key="2">
    <source>
        <dbReference type="ARBA" id="ARBA00004167"/>
    </source>
</evidence>
<keyword evidence="10" id="KW-0862">Zinc</keyword>
<feature type="transmembrane region" description="Helical" evidence="16">
    <location>
        <begin position="12"/>
        <end position="33"/>
    </location>
</feature>
<dbReference type="EMBL" id="CAMGYJ010000008">
    <property type="protein sequence ID" value="CAI0455938.1"/>
    <property type="molecule type" value="Genomic_DNA"/>
</dbReference>
<gene>
    <name evidence="18" type="ORF">LITE_LOCUS32567</name>
</gene>
<dbReference type="EC" id="2.3.2.27" evidence="4"/>
<keyword evidence="6 16" id="KW-0812">Transmembrane</keyword>
<evidence type="ECO:0000256" key="1">
    <source>
        <dbReference type="ARBA" id="ARBA00000900"/>
    </source>
</evidence>
<keyword evidence="8 14" id="KW-0863">Zinc-finger</keyword>
<evidence type="ECO:0000256" key="12">
    <source>
        <dbReference type="ARBA" id="ARBA00023136"/>
    </source>
</evidence>
<dbReference type="PANTHER" id="PTHR45768">
    <property type="entry name" value="E3 UBIQUITIN-PROTEIN LIGASE RNF13-LIKE"/>
    <property type="match status" value="1"/>
</dbReference>
<dbReference type="AlphaFoldDB" id="A0AAV0NBN9"/>
<dbReference type="GO" id="GO:0016020">
    <property type="term" value="C:membrane"/>
    <property type="evidence" value="ECO:0007669"/>
    <property type="project" value="UniProtKB-SubCell"/>
</dbReference>
<comment type="similarity">
    <text evidence="13">Belongs to the RING-type zinc finger family. ATL subfamily.</text>
</comment>
<dbReference type="Gene3D" id="3.30.40.10">
    <property type="entry name" value="Zinc/RING finger domain, C3HC4 (zinc finger)"/>
    <property type="match status" value="1"/>
</dbReference>
<keyword evidence="12 16" id="KW-0472">Membrane</keyword>
<comment type="subcellular location">
    <subcellularLocation>
        <location evidence="2">Membrane</location>
        <topology evidence="2">Single-pass membrane protein</topology>
    </subcellularLocation>
</comment>
<evidence type="ECO:0000259" key="17">
    <source>
        <dbReference type="PROSITE" id="PS50089"/>
    </source>
</evidence>
<dbReference type="SMART" id="SM00184">
    <property type="entry name" value="RING"/>
    <property type="match status" value="1"/>
</dbReference>
<evidence type="ECO:0000256" key="6">
    <source>
        <dbReference type="ARBA" id="ARBA00022692"/>
    </source>
</evidence>
<evidence type="ECO:0000256" key="10">
    <source>
        <dbReference type="ARBA" id="ARBA00022833"/>
    </source>
</evidence>
<comment type="caution">
    <text evidence="18">The sequence shown here is derived from an EMBL/GenBank/DDBJ whole genome shotgun (WGS) entry which is preliminary data.</text>
</comment>
<dbReference type="SUPFAM" id="SSF57850">
    <property type="entry name" value="RING/U-box"/>
    <property type="match status" value="1"/>
</dbReference>
<reference evidence="18" key="1">
    <citation type="submission" date="2022-08" db="EMBL/GenBank/DDBJ databases">
        <authorList>
            <person name="Gutierrez-Valencia J."/>
        </authorList>
    </citation>
    <scope>NUCLEOTIDE SEQUENCE</scope>
</reference>
<feature type="region of interest" description="Disordered" evidence="15">
    <location>
        <begin position="233"/>
        <end position="252"/>
    </location>
</feature>
<evidence type="ECO:0000256" key="8">
    <source>
        <dbReference type="ARBA" id="ARBA00022771"/>
    </source>
</evidence>
<keyword evidence="7" id="KW-0479">Metal-binding</keyword>
<evidence type="ECO:0000256" key="4">
    <source>
        <dbReference type="ARBA" id="ARBA00012483"/>
    </source>
</evidence>
<evidence type="ECO:0000256" key="5">
    <source>
        <dbReference type="ARBA" id="ARBA00022679"/>
    </source>
</evidence>
<evidence type="ECO:0000313" key="18">
    <source>
        <dbReference type="EMBL" id="CAI0455938.1"/>
    </source>
</evidence>